<evidence type="ECO:0000313" key="1">
    <source>
        <dbReference type="EMBL" id="PWD87931.1"/>
    </source>
</evidence>
<dbReference type="Proteomes" id="UP000245059">
    <property type="component" value="Unassembled WGS sequence"/>
</dbReference>
<dbReference type="Pfam" id="PF04338">
    <property type="entry name" value="DUF481"/>
    <property type="match status" value="1"/>
</dbReference>
<dbReference type="AlphaFoldDB" id="A0A2U2AT78"/>
<reference evidence="2" key="1">
    <citation type="submission" date="2018-05" db="EMBL/GenBank/DDBJ databases">
        <title>Ignatzschineria dubaiensis sp. nov., isolated from necrotic foot tissues of dromedaries (Camelus dromedarius) and associated maggots in Dubai, United Arab Emirates.</title>
        <authorList>
            <person name="Tsang C.C."/>
            <person name="Tang J.Y.M."/>
            <person name="Fong J.Y.H."/>
            <person name="Kinne J."/>
            <person name="Lee H.H."/>
            <person name="Joseph M."/>
            <person name="Jose S."/>
            <person name="Schuster R.K."/>
            <person name="Tang Y."/>
            <person name="Sivakumar S."/>
            <person name="Chen J.H.K."/>
            <person name="Teng J.L.L."/>
            <person name="Lau S.K.P."/>
            <person name="Wernery U."/>
            <person name="Woo P.C.Y."/>
        </authorList>
    </citation>
    <scope>NUCLEOTIDE SEQUENCE [LARGE SCALE GENOMIC DNA]</scope>
    <source>
        <strain evidence="2">UAE-HKU57</strain>
    </source>
</reference>
<organism evidence="1 2">
    <name type="scientific">Ignatzschineria cameli</name>
    <dbReference type="NCBI Taxonomy" id="2182793"/>
    <lineage>
        <taxon>Bacteria</taxon>
        <taxon>Pseudomonadati</taxon>
        <taxon>Pseudomonadota</taxon>
        <taxon>Gammaproteobacteria</taxon>
        <taxon>Cardiobacteriales</taxon>
        <taxon>Ignatzschineriaceae</taxon>
        <taxon>Ignatzschineria</taxon>
    </lineage>
</organism>
<accession>A0A2U2AT78</accession>
<gene>
    <name evidence="1" type="ORF">DC077_01225</name>
</gene>
<evidence type="ECO:0000313" key="2">
    <source>
        <dbReference type="Proteomes" id="UP000245059"/>
    </source>
</evidence>
<protein>
    <recommendedName>
        <fullName evidence="3">DUF481 domain-containing protein</fullName>
    </recommendedName>
</protein>
<comment type="caution">
    <text evidence="1">The sequence shown here is derived from an EMBL/GenBank/DDBJ whole genome shotgun (WGS) entry which is preliminary data.</text>
</comment>
<dbReference type="RefSeq" id="WP_109217787.1">
    <property type="nucleotide sequence ID" value="NZ_QEWT01000001.1"/>
</dbReference>
<dbReference type="InterPro" id="IPR007433">
    <property type="entry name" value="DUF481"/>
</dbReference>
<evidence type="ECO:0008006" key="3">
    <source>
        <dbReference type="Google" id="ProtNLM"/>
    </source>
</evidence>
<proteinExistence type="predicted"/>
<dbReference type="EMBL" id="QEWW01000001">
    <property type="protein sequence ID" value="PWD87931.1"/>
    <property type="molecule type" value="Genomic_DNA"/>
</dbReference>
<sequence length="361" mass="42229">MPKLMRYFSHATNLLQRRQIFTLLSLFSLLLSAPLFADQIRLKNGDQLSGKILLIEAHQVEIETDYAGRVKVDAKHIAQFEIKAPVAVKENQFTKSFTSTEVLYDAENDALKDRLIIKNHGIPQSIPFDKSLIIAKVNRTTLQPKTFRQEFSLNASAIFDNDNSRLSRYRLKGEYTLEYRLWRHATSAHLYRKRDQSKTKDYYYHLNYSADRFITPRFFWQGSIDFQHDWIEDIRNNLLIGTGPGFQLWNNTRSQLSLATLLNYQHIEYRDHAHSRNPQLSLKWDFQHALYNQTITFSTKGSVGRSFNRDVTLDLNLNAKLAYRLTDNLSIDTGYQYEKLKAKRGSNTNRTLYLGFGLKWK</sequence>
<name>A0A2U2AT78_9GAMM</name>